<keyword evidence="7 9" id="KW-0472">Membrane</keyword>
<organism evidence="10 11">
    <name type="scientific">Embleya hyalina</name>
    <dbReference type="NCBI Taxonomy" id="516124"/>
    <lineage>
        <taxon>Bacteria</taxon>
        <taxon>Bacillati</taxon>
        <taxon>Actinomycetota</taxon>
        <taxon>Actinomycetes</taxon>
        <taxon>Kitasatosporales</taxon>
        <taxon>Streptomycetaceae</taxon>
        <taxon>Embleya</taxon>
    </lineage>
</organism>
<keyword evidence="6 9" id="KW-1133">Transmembrane helix</keyword>
<name>A0A401YJH0_9ACTN</name>
<gene>
    <name evidence="10" type="ORF">EHYA_02419</name>
</gene>
<dbReference type="EMBL" id="BIFH01000016">
    <property type="protein sequence ID" value="GCD94750.1"/>
    <property type="molecule type" value="Genomic_DNA"/>
</dbReference>
<feature type="transmembrane region" description="Helical" evidence="9">
    <location>
        <begin position="148"/>
        <end position="181"/>
    </location>
</feature>
<sequence length="424" mass="43832">MNRDDTATTPGSHDRPDHLPEDKPTANPDARPDPDTTSSAHRDAEPGSGSDAEPAADPAADPDGRPANRADDPRTDHPEPPGVDRKSTPGSHPAVAFARTVLWPRLARTNTWWTFLVLMVLVTAFSIMRPSQFPTTFNLRNVATDAAVLLIIGVGMTFVIIMAGIDLSVGSVLVFAGVAAAKTMTAVSGPDAGWGAILLGVLAGLAAGAAWGAFNGFLVAKARVPALIVTLGSLGMALGLAQVMTEGQDVRGVPTRFTDTIGNGRILGVPWLVVIALLVTAVGALVLGTTRFGRRTYAVGSNAEAARRAGIPVDRHMIAVYALSGTLAGLAGVLSLARFTTTTIGGHANDSLGAIAAVVLGGTSLFGGIGTVIGTLIGVFIPAILQNGFVILGVQPFWQSVAVGAVLIAAVYADQLRRRGRQRR</sequence>
<evidence type="ECO:0000256" key="1">
    <source>
        <dbReference type="ARBA" id="ARBA00004651"/>
    </source>
</evidence>
<dbReference type="PANTHER" id="PTHR32196:SF21">
    <property type="entry name" value="ABC TRANSPORTER PERMEASE PROTEIN YPHD-RELATED"/>
    <property type="match status" value="1"/>
</dbReference>
<dbReference type="PANTHER" id="PTHR32196">
    <property type="entry name" value="ABC TRANSPORTER PERMEASE PROTEIN YPHD-RELATED-RELATED"/>
    <property type="match status" value="1"/>
</dbReference>
<evidence type="ECO:0000256" key="8">
    <source>
        <dbReference type="SAM" id="MobiDB-lite"/>
    </source>
</evidence>
<feature type="transmembrane region" description="Helical" evidence="9">
    <location>
        <begin position="397"/>
        <end position="414"/>
    </location>
</feature>
<evidence type="ECO:0000313" key="10">
    <source>
        <dbReference type="EMBL" id="GCD94750.1"/>
    </source>
</evidence>
<reference evidence="10 11" key="1">
    <citation type="submission" date="2018-12" db="EMBL/GenBank/DDBJ databases">
        <title>Draft genome sequence of Embleya hyalina NBRC 13850T.</title>
        <authorList>
            <person name="Komaki H."/>
            <person name="Hosoyama A."/>
            <person name="Kimura A."/>
            <person name="Ichikawa N."/>
            <person name="Tamura T."/>
        </authorList>
    </citation>
    <scope>NUCLEOTIDE SEQUENCE [LARGE SCALE GENOMIC DNA]</scope>
    <source>
        <strain evidence="10 11">NBRC 13850</strain>
    </source>
</reference>
<comment type="caution">
    <text evidence="10">The sequence shown here is derived from an EMBL/GenBank/DDBJ whole genome shotgun (WGS) entry which is preliminary data.</text>
</comment>
<feature type="transmembrane region" description="Helical" evidence="9">
    <location>
        <begin position="226"/>
        <end position="245"/>
    </location>
</feature>
<evidence type="ECO:0000256" key="2">
    <source>
        <dbReference type="ARBA" id="ARBA00022448"/>
    </source>
</evidence>
<evidence type="ECO:0000256" key="7">
    <source>
        <dbReference type="ARBA" id="ARBA00023136"/>
    </source>
</evidence>
<dbReference type="Proteomes" id="UP000286931">
    <property type="component" value="Unassembled WGS sequence"/>
</dbReference>
<feature type="compositionally biased region" description="Low complexity" evidence="8">
    <location>
        <begin position="51"/>
        <end position="61"/>
    </location>
</feature>
<dbReference type="AlphaFoldDB" id="A0A401YJH0"/>
<evidence type="ECO:0000256" key="5">
    <source>
        <dbReference type="ARBA" id="ARBA00022692"/>
    </source>
</evidence>
<feature type="compositionally biased region" description="Basic and acidic residues" evidence="8">
    <location>
        <begin position="62"/>
        <end position="87"/>
    </location>
</feature>
<dbReference type="CDD" id="cd06579">
    <property type="entry name" value="TM_PBP1_transp_AraH_like"/>
    <property type="match status" value="1"/>
</dbReference>
<keyword evidence="5 9" id="KW-0812">Transmembrane</keyword>
<feature type="compositionally biased region" description="Basic and acidic residues" evidence="8">
    <location>
        <begin position="1"/>
        <end position="45"/>
    </location>
</feature>
<accession>A0A401YJH0</accession>
<evidence type="ECO:0000313" key="11">
    <source>
        <dbReference type="Proteomes" id="UP000286931"/>
    </source>
</evidence>
<dbReference type="RefSeq" id="WP_246126601.1">
    <property type="nucleotide sequence ID" value="NZ_BIFH01000016.1"/>
</dbReference>
<comment type="subcellular location">
    <subcellularLocation>
        <location evidence="1">Cell membrane</location>
        <topology evidence="1">Multi-pass membrane protein</topology>
    </subcellularLocation>
</comment>
<feature type="transmembrane region" description="Helical" evidence="9">
    <location>
        <begin position="111"/>
        <end position="128"/>
    </location>
</feature>
<evidence type="ECO:0000256" key="6">
    <source>
        <dbReference type="ARBA" id="ARBA00022989"/>
    </source>
</evidence>
<dbReference type="Pfam" id="PF02653">
    <property type="entry name" value="BPD_transp_2"/>
    <property type="match status" value="1"/>
</dbReference>
<evidence type="ECO:0000256" key="9">
    <source>
        <dbReference type="SAM" id="Phobius"/>
    </source>
</evidence>
<feature type="transmembrane region" description="Helical" evidence="9">
    <location>
        <begin position="352"/>
        <end position="385"/>
    </location>
</feature>
<feature type="region of interest" description="Disordered" evidence="8">
    <location>
        <begin position="1"/>
        <end position="91"/>
    </location>
</feature>
<evidence type="ECO:0000256" key="4">
    <source>
        <dbReference type="ARBA" id="ARBA00022519"/>
    </source>
</evidence>
<protein>
    <submittedName>
        <fullName evidence="10">Sugar ABC transporter permease</fullName>
    </submittedName>
</protein>
<evidence type="ECO:0000256" key="3">
    <source>
        <dbReference type="ARBA" id="ARBA00022475"/>
    </source>
</evidence>
<dbReference type="GO" id="GO:0005886">
    <property type="term" value="C:plasma membrane"/>
    <property type="evidence" value="ECO:0007669"/>
    <property type="project" value="UniProtKB-SubCell"/>
</dbReference>
<keyword evidence="2" id="KW-0813">Transport</keyword>
<keyword evidence="4" id="KW-0997">Cell inner membrane</keyword>
<proteinExistence type="predicted"/>
<keyword evidence="3" id="KW-1003">Cell membrane</keyword>
<dbReference type="GO" id="GO:0022857">
    <property type="term" value="F:transmembrane transporter activity"/>
    <property type="evidence" value="ECO:0007669"/>
    <property type="project" value="InterPro"/>
</dbReference>
<keyword evidence="11" id="KW-1185">Reference proteome</keyword>
<feature type="transmembrane region" description="Helical" evidence="9">
    <location>
        <begin position="266"/>
        <end position="287"/>
    </location>
</feature>
<feature type="transmembrane region" description="Helical" evidence="9">
    <location>
        <begin position="193"/>
        <end position="214"/>
    </location>
</feature>
<feature type="transmembrane region" description="Helical" evidence="9">
    <location>
        <begin position="318"/>
        <end position="340"/>
    </location>
</feature>
<dbReference type="InterPro" id="IPR001851">
    <property type="entry name" value="ABC_transp_permease"/>
</dbReference>